<keyword evidence="4 5" id="KW-0479">Metal-binding</keyword>
<dbReference type="Proteomes" id="UP000245081">
    <property type="component" value="Unassembled WGS sequence"/>
</dbReference>
<proteinExistence type="inferred from homology"/>
<evidence type="ECO:0000256" key="3">
    <source>
        <dbReference type="ARBA" id="ARBA00022112"/>
    </source>
</evidence>
<dbReference type="Pfam" id="PF01784">
    <property type="entry name" value="DUF34_NIF3"/>
    <property type="match status" value="1"/>
</dbReference>
<evidence type="ECO:0000256" key="1">
    <source>
        <dbReference type="ARBA" id="ARBA00006964"/>
    </source>
</evidence>
<feature type="binding site" evidence="5">
    <location>
        <position position="64"/>
    </location>
    <ligand>
        <name>a divalent metal cation</name>
        <dbReference type="ChEBI" id="CHEBI:60240"/>
        <label>2</label>
    </ligand>
</feature>
<comment type="caution">
    <text evidence="6">The sequence shown here is derived from an EMBL/GenBank/DDBJ whole genome shotgun (WGS) entry which is preliminary data.</text>
</comment>
<dbReference type="GO" id="GO:0005737">
    <property type="term" value="C:cytoplasm"/>
    <property type="evidence" value="ECO:0007669"/>
    <property type="project" value="TreeGrafter"/>
</dbReference>
<protein>
    <recommendedName>
        <fullName evidence="3">GTP cyclohydrolase 1 type 2 homolog</fullName>
    </recommendedName>
</protein>
<name>A0A2R5FBW3_9PROT</name>
<feature type="binding site" evidence="5">
    <location>
        <position position="220"/>
    </location>
    <ligand>
        <name>a divalent metal cation</name>
        <dbReference type="ChEBI" id="CHEBI:60240"/>
        <label>1</label>
    </ligand>
</feature>
<dbReference type="GO" id="GO:0016787">
    <property type="term" value="F:hydrolase activity"/>
    <property type="evidence" value="ECO:0007669"/>
    <property type="project" value="UniProtKB-KW"/>
</dbReference>
<dbReference type="RefSeq" id="WP_109016487.1">
    <property type="nucleotide sequence ID" value="NZ_BDOQ01000018.1"/>
</dbReference>
<dbReference type="NCBIfam" id="TIGR00486">
    <property type="entry name" value="YbgI_SA1388"/>
    <property type="match status" value="1"/>
</dbReference>
<dbReference type="FunFam" id="3.40.1390.30:FF:000002">
    <property type="entry name" value="Nif3-like dinuclear metal center protein"/>
    <property type="match status" value="1"/>
</dbReference>
<evidence type="ECO:0000256" key="5">
    <source>
        <dbReference type="PIRSR" id="PIRSR602678-1"/>
    </source>
</evidence>
<sequence>MDIKTLLDYTGQLLEVGRFRDYSPNGLQVEGRSEITTVVTGVSASLALLEKAAEAGADAILVHHGWFWKNDDSRVVGTRHKRLKFLLERDINLIGYHLPLDAHPELGNNAQLARLLGFDIAGWFGEQQIGAYGHVQAPLSLAQLGSNIERELEHRPLIIGDSNQEIRRIAWCSGAAQDYLKLAVELDVDAFLTGEISEHSVHLARESGVAFIAAGHHATERGGIRALGEHLAQRFGLDHQFIDIPNPV</sequence>
<comment type="similarity">
    <text evidence="1">Belongs to the GTP cyclohydrolase I type 2/NIF3 family.</text>
</comment>
<feature type="binding site" evidence="5">
    <location>
        <position position="63"/>
    </location>
    <ligand>
        <name>a divalent metal cation</name>
        <dbReference type="ChEBI" id="CHEBI:60240"/>
        <label>1</label>
    </ligand>
</feature>
<dbReference type="SUPFAM" id="SSF102705">
    <property type="entry name" value="NIF3 (NGG1p interacting factor 3)-like"/>
    <property type="match status" value="1"/>
</dbReference>
<keyword evidence="7" id="KW-1185">Reference proteome</keyword>
<keyword evidence="6" id="KW-0378">Hydrolase</keyword>
<dbReference type="EMBL" id="BDOQ01000018">
    <property type="protein sequence ID" value="GBG15329.1"/>
    <property type="molecule type" value="Genomic_DNA"/>
</dbReference>
<evidence type="ECO:0000256" key="4">
    <source>
        <dbReference type="ARBA" id="ARBA00022723"/>
    </source>
</evidence>
<dbReference type="InterPro" id="IPR002678">
    <property type="entry name" value="DUF34/NIF3"/>
</dbReference>
<gene>
    <name evidence="6" type="ORF">NMK_2932</name>
</gene>
<evidence type="ECO:0000313" key="6">
    <source>
        <dbReference type="EMBL" id="GBG15329.1"/>
    </source>
</evidence>
<feature type="binding site" evidence="5">
    <location>
        <position position="101"/>
    </location>
    <ligand>
        <name>a divalent metal cation</name>
        <dbReference type="ChEBI" id="CHEBI:60240"/>
        <label>1</label>
    </ligand>
</feature>
<evidence type="ECO:0000256" key="2">
    <source>
        <dbReference type="ARBA" id="ARBA00011643"/>
    </source>
</evidence>
<dbReference type="Gene3D" id="3.40.1390.30">
    <property type="entry name" value="NIF3 (NGG1p interacting factor 3)-like"/>
    <property type="match status" value="2"/>
</dbReference>
<comment type="subunit">
    <text evidence="2">Homohexamer.</text>
</comment>
<reference evidence="6 7" key="1">
    <citation type="journal article" date="2018" name="Environ. Microbiol.">
        <title>Isolation and genomic characterization of Novimethylophilus kurashikiensis gen. nov. sp. nov., a new lanthanide-dependent methylotrophic species of Methylophilaceae.</title>
        <authorList>
            <person name="Lv H."/>
            <person name="Sahin N."/>
            <person name="Tani A."/>
        </authorList>
    </citation>
    <scope>NUCLEOTIDE SEQUENCE [LARGE SCALE GENOMIC DNA]</scope>
    <source>
        <strain evidence="6 7">La2-4</strain>
    </source>
</reference>
<dbReference type="PANTHER" id="PTHR13799">
    <property type="entry name" value="NGG1 INTERACTING FACTOR 3"/>
    <property type="match status" value="1"/>
</dbReference>
<accession>A0A2R5FBW3</accession>
<dbReference type="GO" id="GO:0046872">
    <property type="term" value="F:metal ion binding"/>
    <property type="evidence" value="ECO:0007669"/>
    <property type="project" value="UniProtKB-KW"/>
</dbReference>
<organism evidence="6 7">
    <name type="scientific">Novimethylophilus kurashikiensis</name>
    <dbReference type="NCBI Taxonomy" id="1825523"/>
    <lineage>
        <taxon>Bacteria</taxon>
        <taxon>Pseudomonadati</taxon>
        <taxon>Pseudomonadota</taxon>
        <taxon>Betaproteobacteria</taxon>
        <taxon>Nitrosomonadales</taxon>
        <taxon>Methylophilaceae</taxon>
        <taxon>Novimethylophilus</taxon>
    </lineage>
</organism>
<evidence type="ECO:0000313" key="7">
    <source>
        <dbReference type="Proteomes" id="UP000245081"/>
    </source>
</evidence>
<dbReference type="InterPro" id="IPR036069">
    <property type="entry name" value="DUF34/NIF3_sf"/>
</dbReference>
<feature type="binding site" evidence="5">
    <location>
        <position position="216"/>
    </location>
    <ligand>
        <name>a divalent metal cation</name>
        <dbReference type="ChEBI" id="CHEBI:60240"/>
        <label>1</label>
    </ligand>
</feature>
<dbReference type="AlphaFoldDB" id="A0A2R5FBW3"/>
<dbReference type="PANTHER" id="PTHR13799:SF14">
    <property type="entry name" value="GTP CYCLOHYDROLASE 1 TYPE 2 HOMOLOG"/>
    <property type="match status" value="1"/>
</dbReference>
<dbReference type="OrthoDB" id="9800881at2"/>